<dbReference type="Proteomes" id="UP000826014">
    <property type="component" value="Chromosome"/>
</dbReference>
<name>A0ABX8V120_9BACT</name>
<sequence length="948" mass="109166">MSLVFPERMDSSGKIEYPSYTVAFDICQNNKKTTTLEKVQVCAQRSFQLVSIFFVSSKDALFKTLGGAGTSFKYTVLSYYGSWSQIPFPENAHLVVFKIVFWIVSMGWGIVTTTFRLFSERASPGHALFLKQFASDEIDVDHIKTEEIGLDASHVPEDIKVDTLKELFDKINFTDKAAPGYMAEGSRQEQNKIFSPEELRKNLNEFIHRVNTREAFIGTPSTHDVFQLMDFYQQIEDAVRLSIHKVRENVTDFEDKNKNKSGSFIYDELAEDKKCEYKNLLETQARVALDLAIAGGHCGARYMGEAMDVYYNIYNEEGVSNDKDLQGTLIEILAKKREEIAKAEAQKLGLDDRTSDTTHQFTKYMGNMGRLLGIPGTKNIIEYLSQSIDTYQLLNDFFQKYTVDTIIKTIQEKIKTSQSFREKITDWIKDQIKDWNHEKYEDIDVIFKEIENIRNSPLKETILSSNFQKFQDLLLYLKGEKIDLPELKEGWDNFLQELFALDEVKENLNNAVDRNNIKTSCSESTLRPELLQELQRTIASGNFTPISCDRYLPRFIENQKIQEMKKILPFAEDDSLLRLLKNETDLIGFIRDYQERVCQEDFLDFLGFGEILEKITSVSAEDLTGTKNLTYAENRAYQRLIEWILVSQKILKPQVESNQNEIGYINLAENQVKSYAETVHNASQEIEKRISLEKLLTLLRSKDENAEDVFAGIPDQGIRYREATKFKRDAVLTWVFNQSFQKNPDGITAAAEKVSKQVFYPKWKEVCLIQLPKVPAYTFCNTCFKVALIISAIFASIFSIYRAHERIGHLFVAKGIPFIINHVPVQIIRSGNAIIGVKEFIWRNRFTVIAIIWLTTKGIRRLPEIPYLSAAARSINLWVVHRRLTSSPQTIFWFALAKSTYSIGSVWNTSQEIGQRFRKISSNAEKERDIAYRQKSLEVWKSCQVALA</sequence>
<evidence type="ECO:0000313" key="1">
    <source>
        <dbReference type="EMBL" id="QYF48932.1"/>
    </source>
</evidence>
<evidence type="ECO:0000313" key="2">
    <source>
        <dbReference type="Proteomes" id="UP000826014"/>
    </source>
</evidence>
<reference evidence="1 2" key="1">
    <citation type="journal article" date="2022" name="bioRxiv">
        <title>Ecology and evolution of chlamydial symbionts of arthropods.</title>
        <authorList>
            <person name="Halter T."/>
            <person name="Koestlbacher S."/>
            <person name="Collingro A."/>
            <person name="Sixt B.S."/>
            <person name="Toenshoff E.R."/>
            <person name="Hendrickx F."/>
            <person name="Kostanjsek R."/>
            <person name="Horn M."/>
        </authorList>
    </citation>
    <scope>NUCLEOTIDE SEQUENCE [LARGE SCALE GENOMIC DNA]</scope>
    <source>
        <strain evidence="1">W744xW776</strain>
    </source>
</reference>
<keyword evidence="2" id="KW-1185">Reference proteome</keyword>
<accession>A0ABX8V120</accession>
<dbReference type="EMBL" id="CP075587">
    <property type="protein sequence ID" value="QYF48932.1"/>
    <property type="molecule type" value="Genomic_DNA"/>
</dbReference>
<gene>
    <name evidence="1" type="ORF">RHABOEDO_001173</name>
</gene>
<protein>
    <submittedName>
        <fullName evidence="1">Uncharacterized protein</fullName>
    </submittedName>
</protein>
<proteinExistence type="predicted"/>
<dbReference type="RefSeq" id="WP_215217528.1">
    <property type="nucleotide sequence ID" value="NZ_CP075587.1"/>
</dbReference>
<organism evidence="1 2">
    <name type="scientific">Candidatus Rhabdochlamydia oedothoracis</name>
    <dbReference type="NCBI Taxonomy" id="2720720"/>
    <lineage>
        <taxon>Bacteria</taxon>
        <taxon>Pseudomonadati</taxon>
        <taxon>Chlamydiota</taxon>
        <taxon>Chlamydiia</taxon>
        <taxon>Parachlamydiales</taxon>
        <taxon>Candidatus Rhabdochlamydiaceae</taxon>
        <taxon>Candidatus Rhabdochlamydia</taxon>
    </lineage>
</organism>